<dbReference type="Proteomes" id="UP000470470">
    <property type="component" value="Unassembled WGS sequence"/>
</dbReference>
<gene>
    <name evidence="2" type="ORF">G1H19_09450</name>
</gene>
<accession>A0A7K3WCV5</accession>
<feature type="region of interest" description="Disordered" evidence="1">
    <location>
        <begin position="1"/>
        <end position="24"/>
    </location>
</feature>
<name>A0A7K3WCV5_9ACTN</name>
<organism evidence="2 3">
    <name type="scientific">Goekera deserti</name>
    <dbReference type="NCBI Taxonomy" id="2497753"/>
    <lineage>
        <taxon>Bacteria</taxon>
        <taxon>Bacillati</taxon>
        <taxon>Actinomycetota</taxon>
        <taxon>Actinomycetes</taxon>
        <taxon>Geodermatophilales</taxon>
        <taxon>Geodermatophilaceae</taxon>
        <taxon>Goekera</taxon>
    </lineage>
</organism>
<comment type="caution">
    <text evidence="2">The sequence shown here is derived from an EMBL/GenBank/DDBJ whole genome shotgun (WGS) entry which is preliminary data.</text>
</comment>
<feature type="region of interest" description="Disordered" evidence="1">
    <location>
        <begin position="76"/>
        <end position="113"/>
    </location>
</feature>
<protein>
    <submittedName>
        <fullName evidence="2">Uncharacterized protein</fullName>
    </submittedName>
</protein>
<dbReference type="AlphaFoldDB" id="A0A7K3WCV5"/>
<proteinExistence type="predicted"/>
<sequence>MTVPTFSYDSEGVRQGGRTAVQASDQEAAATATLSGATVPGGAFGGVSQAGGLAGALESARSAHAAAAQVTTANLQTQGDRAAATADLGDDNEAATTSLAPRKAQAGAVSQGM</sequence>
<dbReference type="EMBL" id="JAAGWK010000011">
    <property type="protein sequence ID" value="NEL54224.1"/>
    <property type="molecule type" value="Genomic_DNA"/>
</dbReference>
<evidence type="ECO:0000256" key="1">
    <source>
        <dbReference type="SAM" id="MobiDB-lite"/>
    </source>
</evidence>
<evidence type="ECO:0000313" key="2">
    <source>
        <dbReference type="EMBL" id="NEL54224.1"/>
    </source>
</evidence>
<reference evidence="2 3" key="1">
    <citation type="submission" date="2020-02" db="EMBL/GenBank/DDBJ databases">
        <title>The whole genome sequence of CPCC 205119.</title>
        <authorList>
            <person name="Jiang Z."/>
        </authorList>
    </citation>
    <scope>NUCLEOTIDE SEQUENCE [LARGE SCALE GENOMIC DNA]</scope>
    <source>
        <strain evidence="2 3">CPCC 205119</strain>
    </source>
</reference>
<keyword evidence="3" id="KW-1185">Reference proteome</keyword>
<dbReference type="RefSeq" id="WP_152727702.1">
    <property type="nucleotide sequence ID" value="NZ_JAABOZ010000001.1"/>
</dbReference>
<evidence type="ECO:0000313" key="3">
    <source>
        <dbReference type="Proteomes" id="UP000470470"/>
    </source>
</evidence>